<organism evidence="5 6">
    <name type="scientific">Microbacterium ginsengisoli</name>
    <dbReference type="NCBI Taxonomy" id="400772"/>
    <lineage>
        <taxon>Bacteria</taxon>
        <taxon>Bacillati</taxon>
        <taxon>Actinomycetota</taxon>
        <taxon>Actinomycetes</taxon>
        <taxon>Micrococcales</taxon>
        <taxon>Microbacteriaceae</taxon>
        <taxon>Microbacterium</taxon>
    </lineage>
</organism>
<evidence type="ECO:0000256" key="2">
    <source>
        <dbReference type="ARBA" id="ARBA00023204"/>
    </source>
</evidence>
<keyword evidence="4" id="KW-0175">Coiled coil</keyword>
<dbReference type="GO" id="GO:0000731">
    <property type="term" value="P:DNA synthesis involved in DNA repair"/>
    <property type="evidence" value="ECO:0007669"/>
    <property type="project" value="TreeGrafter"/>
</dbReference>
<feature type="coiled-coil region" evidence="4">
    <location>
        <begin position="197"/>
        <end position="245"/>
    </location>
</feature>
<dbReference type="RefSeq" id="WP_045247137.1">
    <property type="nucleotide sequence ID" value="NZ_JYIY01000069.1"/>
</dbReference>
<name>A0A0F0LXR4_9MICO</name>
<dbReference type="GO" id="GO:0009432">
    <property type="term" value="P:SOS response"/>
    <property type="evidence" value="ECO:0007669"/>
    <property type="project" value="UniProtKB-KW"/>
</dbReference>
<proteinExistence type="predicted"/>
<dbReference type="InterPro" id="IPR027417">
    <property type="entry name" value="P-loop_NTPase"/>
</dbReference>
<evidence type="ECO:0000256" key="4">
    <source>
        <dbReference type="SAM" id="Coils"/>
    </source>
</evidence>
<dbReference type="Pfam" id="PF13555">
    <property type="entry name" value="AAA_29"/>
    <property type="match status" value="1"/>
</dbReference>
<protein>
    <submittedName>
        <fullName evidence="5">Chromosome partition protein Smc</fullName>
    </submittedName>
</protein>
<evidence type="ECO:0000313" key="5">
    <source>
        <dbReference type="EMBL" id="KJL37080.1"/>
    </source>
</evidence>
<dbReference type="PANTHER" id="PTHR32182">
    <property type="entry name" value="DNA REPLICATION AND REPAIR PROTEIN RECF"/>
    <property type="match status" value="1"/>
</dbReference>
<dbReference type="PATRIC" id="fig|400772.4.peg.1215"/>
<dbReference type="AlphaFoldDB" id="A0A0F0LXR4"/>
<dbReference type="STRING" id="400772.RR49_01192"/>
<dbReference type="EMBL" id="JYIY01000069">
    <property type="protein sequence ID" value="KJL37080.1"/>
    <property type="molecule type" value="Genomic_DNA"/>
</dbReference>
<gene>
    <name evidence="5" type="primary">smc_2</name>
    <name evidence="5" type="ORF">RR49_01192</name>
</gene>
<evidence type="ECO:0000256" key="3">
    <source>
        <dbReference type="ARBA" id="ARBA00023236"/>
    </source>
</evidence>
<accession>A0A0F0LXR4</accession>
<evidence type="ECO:0000256" key="1">
    <source>
        <dbReference type="ARBA" id="ARBA00022763"/>
    </source>
</evidence>
<keyword evidence="2" id="KW-0234">DNA repair</keyword>
<sequence>MAKTFTVQNYKGIREITLHPTGSLVVVAGANGAGKSSFIDAIAELVDPRGVRLTPKPIRDGEAEARAEFVDDDLQVRIVRTWKKDDAGKLEVFALDGAKYSKPAEIVAELTGGLIFDPVAFLNLDEKRQRDALLEKVDLPFDIDEVAREKAGAEQRRLEAGRDVRRLQGALASMPNPLDAPAEEVSGAAVLAEIEAAQDLQRHRERVMSELDDAAEDVASLTARIAKLTEELEEASAQVKTLTEARDALPAPVDIEPLREKLAAVDETNAAVRARREYAKVADECAAAETAQAAANRELEAIEKRKREGLAAATFPVDGLSVDENGVTFDGVPFTQVNSAMRRRVAFAIATAGDPKLRLVIIKDGDLLDADSLAAIRELADERGYTVLVERDRDESRQIGFTIEDGALA</sequence>
<dbReference type="GO" id="GO:0006302">
    <property type="term" value="P:double-strand break repair"/>
    <property type="evidence" value="ECO:0007669"/>
    <property type="project" value="TreeGrafter"/>
</dbReference>
<evidence type="ECO:0000313" key="6">
    <source>
        <dbReference type="Proteomes" id="UP000033451"/>
    </source>
</evidence>
<keyword evidence="3" id="KW-0742">SOS response</keyword>
<keyword evidence="6" id="KW-1185">Reference proteome</keyword>
<dbReference type="OrthoDB" id="9791904at2"/>
<keyword evidence="1" id="KW-0227">DNA damage</keyword>
<dbReference type="SUPFAM" id="SSF52540">
    <property type="entry name" value="P-loop containing nucleoside triphosphate hydrolases"/>
    <property type="match status" value="1"/>
</dbReference>
<dbReference type="PANTHER" id="PTHR32182:SF0">
    <property type="entry name" value="DNA REPLICATION AND REPAIR PROTEIN RECF"/>
    <property type="match status" value="1"/>
</dbReference>
<reference evidence="5 6" key="1">
    <citation type="submission" date="2015-02" db="EMBL/GenBank/DDBJ databases">
        <title>Draft genome sequences of ten Microbacterium spp. with emphasis on heavy metal contaminated environments.</title>
        <authorList>
            <person name="Corretto E."/>
        </authorList>
    </citation>
    <scope>NUCLEOTIDE SEQUENCE [LARGE SCALE GENOMIC DNA]</scope>
    <source>
        <strain evidence="5 6">DSM 18659</strain>
    </source>
</reference>
<comment type="caution">
    <text evidence="5">The sequence shown here is derived from an EMBL/GenBank/DDBJ whole genome shotgun (WGS) entry which is preliminary data.</text>
</comment>
<dbReference type="Gene3D" id="3.40.50.300">
    <property type="entry name" value="P-loop containing nucleotide triphosphate hydrolases"/>
    <property type="match status" value="1"/>
</dbReference>
<dbReference type="Proteomes" id="UP000033451">
    <property type="component" value="Unassembled WGS sequence"/>
</dbReference>